<reference evidence="2" key="1">
    <citation type="submission" date="2014-03" db="EMBL/GenBank/DDBJ databases">
        <title>The Genome Sequence of Puccinia striiformis f. sp. tritici PST-78.</title>
        <authorList>
            <consortium name="The Broad Institute Genome Sequencing Platform"/>
            <person name="Cuomo C."/>
            <person name="Hulbert S."/>
            <person name="Chen X."/>
            <person name="Walker B."/>
            <person name="Young S.K."/>
            <person name="Zeng Q."/>
            <person name="Gargeya S."/>
            <person name="Fitzgerald M."/>
            <person name="Haas B."/>
            <person name="Abouelleil A."/>
            <person name="Alvarado L."/>
            <person name="Arachchi H.M."/>
            <person name="Berlin A.M."/>
            <person name="Chapman S.B."/>
            <person name="Goldberg J."/>
            <person name="Griggs A."/>
            <person name="Gujja S."/>
            <person name="Hansen M."/>
            <person name="Howarth C."/>
            <person name="Imamovic A."/>
            <person name="Larimer J."/>
            <person name="McCowan C."/>
            <person name="Montmayeur A."/>
            <person name="Murphy C."/>
            <person name="Neiman D."/>
            <person name="Pearson M."/>
            <person name="Priest M."/>
            <person name="Roberts A."/>
            <person name="Saif S."/>
            <person name="Shea T."/>
            <person name="Sisk P."/>
            <person name="Sykes S."/>
            <person name="Wortman J."/>
            <person name="Nusbaum C."/>
            <person name="Birren B."/>
        </authorList>
    </citation>
    <scope>NUCLEOTIDE SEQUENCE [LARGE SCALE GENOMIC DNA]</scope>
    <source>
        <strain evidence="2">race PST-78</strain>
    </source>
</reference>
<dbReference type="InterPro" id="IPR040521">
    <property type="entry name" value="KDZ"/>
</dbReference>
<dbReference type="PANTHER" id="PTHR33096:SF1">
    <property type="entry name" value="CXC1-LIKE CYSTEINE CLUSTER ASSOCIATED WITH KDZ TRANSPOSASES DOMAIN-CONTAINING PROTEIN"/>
    <property type="match status" value="1"/>
</dbReference>
<name>A0A0L0UM63_9BASI</name>
<dbReference type="AlphaFoldDB" id="A0A0L0UM63"/>
<sequence length="136" mass="15163">MNLDLIQSVLQLNDLQKLAVGTCPACFGPTLNTGLHRLPSVANRLNISLDGNFQHRHQKAAGRNVLPLDAPFRFIDPADLDRVKEYIADQERILKIRKKPDKCADSHKAGNDNRNETTWKSCDDTGIMGACCRHDA</sequence>
<proteinExistence type="predicted"/>
<keyword evidence="2" id="KW-1185">Reference proteome</keyword>
<feature type="non-terminal residue" evidence="1">
    <location>
        <position position="136"/>
    </location>
</feature>
<evidence type="ECO:0000313" key="2">
    <source>
        <dbReference type="Proteomes" id="UP000054564"/>
    </source>
</evidence>
<organism evidence="1 2">
    <name type="scientific">Puccinia striiformis f. sp. tritici PST-78</name>
    <dbReference type="NCBI Taxonomy" id="1165861"/>
    <lineage>
        <taxon>Eukaryota</taxon>
        <taxon>Fungi</taxon>
        <taxon>Dikarya</taxon>
        <taxon>Basidiomycota</taxon>
        <taxon>Pucciniomycotina</taxon>
        <taxon>Pucciniomycetes</taxon>
        <taxon>Pucciniales</taxon>
        <taxon>Pucciniaceae</taxon>
        <taxon>Puccinia</taxon>
    </lineage>
</organism>
<comment type="caution">
    <text evidence="1">The sequence shown here is derived from an EMBL/GenBank/DDBJ whole genome shotgun (WGS) entry which is preliminary data.</text>
</comment>
<gene>
    <name evidence="1" type="ORF">PSTG_18755</name>
</gene>
<dbReference type="PANTHER" id="PTHR33096">
    <property type="entry name" value="CXC2 DOMAIN-CONTAINING PROTEIN"/>
    <property type="match status" value="1"/>
</dbReference>
<dbReference type="Pfam" id="PF18758">
    <property type="entry name" value="KDZ"/>
    <property type="match status" value="1"/>
</dbReference>
<accession>A0A0L0UM63</accession>
<dbReference type="Proteomes" id="UP000054564">
    <property type="component" value="Unassembled WGS sequence"/>
</dbReference>
<dbReference type="EMBL" id="AJIL01003908">
    <property type="protein sequence ID" value="KNE87854.1"/>
    <property type="molecule type" value="Genomic_DNA"/>
</dbReference>
<dbReference type="STRING" id="1165861.A0A0L0UM63"/>
<protein>
    <submittedName>
        <fullName evidence="1">Uncharacterized protein</fullName>
    </submittedName>
</protein>
<evidence type="ECO:0000313" key="1">
    <source>
        <dbReference type="EMBL" id="KNE87854.1"/>
    </source>
</evidence>